<evidence type="ECO:0000256" key="5">
    <source>
        <dbReference type="ARBA" id="ARBA00022741"/>
    </source>
</evidence>
<dbReference type="Gene3D" id="1.20.1560.10">
    <property type="entry name" value="ABC transporter type 1, transmembrane domain"/>
    <property type="match status" value="2"/>
</dbReference>
<evidence type="ECO:0000256" key="10">
    <source>
        <dbReference type="SAM" id="Phobius"/>
    </source>
</evidence>
<dbReference type="PANTHER" id="PTHR43394">
    <property type="entry name" value="ATP-DEPENDENT PERMEASE MDL1, MITOCHONDRIAL"/>
    <property type="match status" value="1"/>
</dbReference>
<dbReference type="KEGG" id="pgu:PGUG_04769"/>
<dbReference type="VEuPathDB" id="FungiDB:PGUG_04769"/>
<dbReference type="SUPFAM" id="SSF52540">
    <property type="entry name" value="P-loop containing nucleoside triphosphate hydrolases"/>
    <property type="match status" value="1"/>
</dbReference>
<dbReference type="RefSeq" id="XP_001482814.2">
    <property type="nucleotide sequence ID" value="XM_001482764.1"/>
</dbReference>
<dbReference type="Pfam" id="PF00664">
    <property type="entry name" value="ABC_membrane"/>
    <property type="match status" value="1"/>
</dbReference>
<keyword evidence="4 10" id="KW-0812">Transmembrane</keyword>
<dbReference type="GO" id="GO:0015421">
    <property type="term" value="F:ABC-type oligopeptide transporter activity"/>
    <property type="evidence" value="ECO:0007669"/>
    <property type="project" value="EnsemblFungi"/>
</dbReference>
<keyword evidence="6" id="KW-0067">ATP-binding</keyword>
<dbReference type="PROSITE" id="PS50893">
    <property type="entry name" value="ABC_TRANSPORTER_2"/>
    <property type="match status" value="1"/>
</dbReference>
<evidence type="ECO:0008006" key="15">
    <source>
        <dbReference type="Google" id="ProtNLM"/>
    </source>
</evidence>
<dbReference type="FunFam" id="3.40.50.300:FF:000218">
    <property type="entry name" value="Multidrug ABC transporter ATP-binding protein"/>
    <property type="match status" value="1"/>
</dbReference>
<dbReference type="FunCoup" id="A5DNB8">
    <property type="interactions" value="462"/>
</dbReference>
<keyword evidence="8 10" id="KW-0472">Membrane</keyword>
<feature type="region of interest" description="Disordered" evidence="9">
    <location>
        <begin position="42"/>
        <end position="69"/>
    </location>
</feature>
<evidence type="ECO:0000256" key="1">
    <source>
        <dbReference type="ARBA" id="ARBA00004141"/>
    </source>
</evidence>
<name>A5DNB8_PICGU</name>
<dbReference type="InParanoid" id="A5DNB8"/>
<evidence type="ECO:0000256" key="7">
    <source>
        <dbReference type="ARBA" id="ARBA00022989"/>
    </source>
</evidence>
<evidence type="ECO:0000313" key="13">
    <source>
        <dbReference type="EMBL" id="EDK40671.2"/>
    </source>
</evidence>
<feature type="transmembrane region" description="Helical" evidence="10">
    <location>
        <begin position="88"/>
        <end position="110"/>
    </location>
</feature>
<comment type="similarity">
    <text evidence="2">Belongs to the ABC transporter superfamily. ABCB family. Mitochondrial peptide exporter (TC 3.A.1.212) subfamily.</text>
</comment>
<dbReference type="InterPro" id="IPR003439">
    <property type="entry name" value="ABC_transporter-like_ATP-bd"/>
</dbReference>
<keyword evidence="5" id="KW-0547">Nucleotide-binding</keyword>
<gene>
    <name evidence="13" type="ORF">PGUG_04769</name>
</gene>
<dbReference type="GO" id="GO:0005743">
    <property type="term" value="C:mitochondrial inner membrane"/>
    <property type="evidence" value="ECO:0007669"/>
    <property type="project" value="EnsemblFungi"/>
</dbReference>
<evidence type="ECO:0000313" key="14">
    <source>
        <dbReference type="Proteomes" id="UP000001997"/>
    </source>
</evidence>
<protein>
    <recommendedName>
        <fullName evidence="15">ATP-dependent permease MDL1, mitochondrial</fullName>
    </recommendedName>
</protein>
<evidence type="ECO:0000256" key="2">
    <source>
        <dbReference type="ARBA" id="ARBA00005580"/>
    </source>
</evidence>
<dbReference type="PANTHER" id="PTHR43394:SF1">
    <property type="entry name" value="ATP-BINDING CASSETTE SUB-FAMILY B MEMBER 10, MITOCHONDRIAL"/>
    <property type="match status" value="1"/>
</dbReference>
<accession>A5DNB8</accession>
<dbReference type="OMA" id="MTWLGER"/>
<dbReference type="GeneID" id="5124592"/>
<keyword evidence="7 10" id="KW-1133">Transmembrane helix</keyword>
<evidence type="ECO:0000256" key="9">
    <source>
        <dbReference type="SAM" id="MobiDB-lite"/>
    </source>
</evidence>
<evidence type="ECO:0000256" key="4">
    <source>
        <dbReference type="ARBA" id="ARBA00022692"/>
    </source>
</evidence>
<dbReference type="HOGENOM" id="CLU_000604_84_3_1"/>
<reference evidence="13 14" key="1">
    <citation type="journal article" date="2009" name="Nature">
        <title>Evolution of pathogenicity and sexual reproduction in eight Candida genomes.</title>
        <authorList>
            <person name="Butler G."/>
            <person name="Rasmussen M.D."/>
            <person name="Lin M.F."/>
            <person name="Santos M.A."/>
            <person name="Sakthikumar S."/>
            <person name="Munro C.A."/>
            <person name="Rheinbay E."/>
            <person name="Grabherr M."/>
            <person name="Forche A."/>
            <person name="Reedy J.L."/>
            <person name="Agrafioti I."/>
            <person name="Arnaud M.B."/>
            <person name="Bates S."/>
            <person name="Brown A.J."/>
            <person name="Brunke S."/>
            <person name="Costanzo M.C."/>
            <person name="Fitzpatrick D.A."/>
            <person name="de Groot P.W."/>
            <person name="Harris D."/>
            <person name="Hoyer L.L."/>
            <person name="Hube B."/>
            <person name="Klis F.M."/>
            <person name="Kodira C."/>
            <person name="Lennard N."/>
            <person name="Logue M.E."/>
            <person name="Martin R."/>
            <person name="Neiman A.M."/>
            <person name="Nikolaou E."/>
            <person name="Quail M.A."/>
            <person name="Quinn J."/>
            <person name="Santos M.C."/>
            <person name="Schmitzberger F.F."/>
            <person name="Sherlock G."/>
            <person name="Shah P."/>
            <person name="Silverstein K.A."/>
            <person name="Skrzypek M.S."/>
            <person name="Soll D."/>
            <person name="Staggs R."/>
            <person name="Stansfield I."/>
            <person name="Stumpf M.P."/>
            <person name="Sudbery P.E."/>
            <person name="Srikantha T."/>
            <person name="Zeng Q."/>
            <person name="Berman J."/>
            <person name="Berriman M."/>
            <person name="Heitman J."/>
            <person name="Gow N.A."/>
            <person name="Lorenz M.C."/>
            <person name="Birren B.W."/>
            <person name="Kellis M."/>
            <person name="Cuomo C.A."/>
        </authorList>
    </citation>
    <scope>NUCLEOTIDE SEQUENCE [LARGE SCALE GENOMIC DNA]</scope>
    <source>
        <strain evidence="14">ATCC 6260 / CBS 566 / DSM 6381 / JCM 1539 / NBRC 10279 / NRRL Y-324</strain>
    </source>
</reference>
<keyword evidence="3" id="KW-0813">Transport</keyword>
<dbReference type="AlphaFoldDB" id="A5DNB8"/>
<evidence type="ECO:0000259" key="12">
    <source>
        <dbReference type="PROSITE" id="PS50929"/>
    </source>
</evidence>
<dbReference type="GO" id="GO:0016887">
    <property type="term" value="F:ATP hydrolysis activity"/>
    <property type="evidence" value="ECO:0007669"/>
    <property type="project" value="EnsemblFungi"/>
</dbReference>
<proteinExistence type="inferred from homology"/>
<dbReference type="InterPro" id="IPR003593">
    <property type="entry name" value="AAA+_ATPase"/>
</dbReference>
<dbReference type="GO" id="GO:0090374">
    <property type="term" value="P:oligopeptide export from mitochondrion"/>
    <property type="evidence" value="ECO:0007669"/>
    <property type="project" value="EnsemblFungi"/>
</dbReference>
<evidence type="ECO:0000259" key="11">
    <source>
        <dbReference type="PROSITE" id="PS50893"/>
    </source>
</evidence>
<dbReference type="CDD" id="cd18573">
    <property type="entry name" value="ABC_6TM_ABCB10_like"/>
    <property type="match status" value="1"/>
</dbReference>
<feature type="transmembrane region" description="Helical" evidence="10">
    <location>
        <begin position="364"/>
        <end position="382"/>
    </location>
</feature>
<dbReference type="PROSITE" id="PS00211">
    <property type="entry name" value="ABC_TRANSPORTER_1"/>
    <property type="match status" value="1"/>
</dbReference>
<dbReference type="InterPro" id="IPR036640">
    <property type="entry name" value="ABC1_TM_sf"/>
</dbReference>
<dbReference type="InterPro" id="IPR027417">
    <property type="entry name" value="P-loop_NTPase"/>
</dbReference>
<dbReference type="eggNOG" id="KOG0058">
    <property type="taxonomic scope" value="Eukaryota"/>
</dbReference>
<dbReference type="GO" id="GO:0005524">
    <property type="term" value="F:ATP binding"/>
    <property type="evidence" value="ECO:0007669"/>
    <property type="project" value="UniProtKB-KW"/>
</dbReference>
<dbReference type="Proteomes" id="UP000001997">
    <property type="component" value="Unassembled WGS sequence"/>
</dbReference>
<evidence type="ECO:0000256" key="6">
    <source>
        <dbReference type="ARBA" id="ARBA00022840"/>
    </source>
</evidence>
<feature type="domain" description="ABC transporter" evidence="11">
    <location>
        <begin position="420"/>
        <end position="662"/>
    </location>
</feature>
<dbReference type="SUPFAM" id="SSF90123">
    <property type="entry name" value="ABC transporter transmembrane region"/>
    <property type="match status" value="1"/>
</dbReference>
<feature type="transmembrane region" description="Helical" evidence="10">
    <location>
        <begin position="334"/>
        <end position="352"/>
    </location>
</feature>
<dbReference type="Gene3D" id="3.40.50.300">
    <property type="entry name" value="P-loop containing nucleotide triphosphate hydrolases"/>
    <property type="match status" value="1"/>
</dbReference>
<feature type="domain" description="ABC transmembrane type-1" evidence="12">
    <location>
        <begin position="90"/>
        <end position="387"/>
    </location>
</feature>
<dbReference type="InterPro" id="IPR011527">
    <property type="entry name" value="ABC1_TM_dom"/>
</dbReference>
<dbReference type="EMBL" id="CH408160">
    <property type="protein sequence ID" value="EDK40671.2"/>
    <property type="molecule type" value="Genomic_DNA"/>
</dbReference>
<comment type="subcellular location">
    <subcellularLocation>
        <location evidence="1">Membrane</location>
        <topology evidence="1">Multi-pass membrane protein</topology>
    </subcellularLocation>
</comment>
<dbReference type="InterPro" id="IPR039421">
    <property type="entry name" value="Type_1_exporter"/>
</dbReference>
<dbReference type="FunFam" id="1.20.1560.10:FF:000058">
    <property type="entry name" value="ABC transporter B family member 25"/>
    <property type="match status" value="1"/>
</dbReference>
<feature type="transmembrane region" description="Helical" evidence="10">
    <location>
        <begin position="248"/>
        <end position="264"/>
    </location>
</feature>
<dbReference type="PROSITE" id="PS50929">
    <property type="entry name" value="ABC_TM1F"/>
    <property type="match status" value="1"/>
</dbReference>
<dbReference type="OrthoDB" id="6500128at2759"/>
<sequence>MLRVSVLAPTIRSCLVRPVRSRTLIHHLKPLVGPQRLYVRFNSSNQSPPPSNEDVKSTNEPQPKPGRPKNLFNDLKRLIKLAKPETKVLAAALLCLVTTSSVSMSLPLFIGKIIDTTKAPLEDAATEITILGLPEYQFYTSLLVLFGIGASANFGRMYLLRSAGERLVARLRSRVFSKILSQDSYFFDLGPSKNGMKTGDLISRISSDTQIIARTMSGNISDGARALISGVVGLSMMSYVSWQLTLCMSLIFPPLIIMSTFYGRRIKSLSRQIQENLGGMTKVAEEKFNAIKTIQSFGQQKRVVHEFNQEVRKIFTTSTHEGFLSGIYYGGNGLLGNVTMVGLLVVGTKLIASGDISIGDLSSFMMYAVYTGSSVFGLGNFYTELMKGLGASERVFELMDSKPSITTSLGRKIKDIHGDIVFRDVKFHYPSRPDSPIFGNKPLNLTIKKGEHVCFVGPSGSGKSTISQLLLRFYDPIEGSVIVNGYNIKDMNLTHFRQQVGYVQQDPVLFSGTIEENIRFGKLDCTAADINEALEIANAYNFIQAFPAKLDTIVGPSSSARLSGGQKQRLSIARTLIKRPEILVLDEATSALDTSSEEIVMRNLMAVAGERQFTMISIAHRLSTIRNSERVIVLAGDGQIVEDGSFDELYNNPDSELNKLLKTYRE</sequence>
<dbReference type="InterPro" id="IPR017871">
    <property type="entry name" value="ABC_transporter-like_CS"/>
</dbReference>
<feature type="transmembrane region" description="Helical" evidence="10">
    <location>
        <begin position="138"/>
        <end position="160"/>
    </location>
</feature>
<evidence type="ECO:0000256" key="3">
    <source>
        <dbReference type="ARBA" id="ARBA00022448"/>
    </source>
</evidence>
<evidence type="ECO:0000256" key="8">
    <source>
        <dbReference type="ARBA" id="ARBA00023136"/>
    </source>
</evidence>
<dbReference type="Pfam" id="PF00005">
    <property type="entry name" value="ABC_tran"/>
    <property type="match status" value="1"/>
</dbReference>
<dbReference type="SMART" id="SM00382">
    <property type="entry name" value="AAA"/>
    <property type="match status" value="1"/>
</dbReference>
<keyword evidence="14" id="KW-1185">Reference proteome</keyword>
<organism evidence="13 14">
    <name type="scientific">Meyerozyma guilliermondii (strain ATCC 6260 / CBS 566 / DSM 6381 / JCM 1539 / NBRC 10279 / NRRL Y-324)</name>
    <name type="common">Yeast</name>
    <name type="synonym">Candida guilliermondii</name>
    <dbReference type="NCBI Taxonomy" id="294746"/>
    <lineage>
        <taxon>Eukaryota</taxon>
        <taxon>Fungi</taxon>
        <taxon>Dikarya</taxon>
        <taxon>Ascomycota</taxon>
        <taxon>Saccharomycotina</taxon>
        <taxon>Pichiomycetes</taxon>
        <taxon>Debaryomycetaceae</taxon>
        <taxon>Meyerozyma</taxon>
    </lineage>
</organism>